<sequence>MAKKTDVYTVDCVPKYGLALGFGSRVVTRVRNMVAAVTSIGGDGELLRKSPLLLKGWLIAVRRHLYFYAKIKFFCCMKMDHLIDSVDLTAFHLWICKGLGCDSGVLATGLSYKKNNTENSVHLENMLKPRTWSAELAQVSWASLQGPVMDPMVDHVGCYSTQLLTGIFWWVPGKTDLTGLIRTSVGDLLFIRGVLRWFVEIVECLQIRAGAKTTLLAGDGHVIKENVPITNLRISSRKATLSDCTCFLRPGLDVCVLSTCQLTGSSSKEENQEPVTEECEERRIRVTNTLDVLTDDVANVAIGLALATLRKICWVLTKVRNTLAAVISIRGDRELLRETRRPHPPAHRDDRLQDCVNCVIVDPRRKQKILMVVGAQAIVSRITSYAIRLPLLDYVIDDLFQTCFSSLLWILFFRNRIHPTGIVVFDFQQRVCYSLVDLITTIRMRRLVTFHHLHQ</sequence>
<keyword evidence="2" id="KW-1185">Reference proteome</keyword>
<dbReference type="EMBL" id="WJXA01000003">
    <property type="protein sequence ID" value="KAF7147063.1"/>
    <property type="molecule type" value="Genomic_DNA"/>
</dbReference>
<evidence type="ECO:0000313" key="1">
    <source>
        <dbReference type="EMBL" id="KAF7147063.1"/>
    </source>
</evidence>
<dbReference type="AlphaFoldDB" id="A0A834H666"/>
<protein>
    <submittedName>
        <fullName evidence="1">Uncharacterized protein</fullName>
    </submittedName>
</protein>
<dbReference type="OrthoDB" id="448448at2759"/>
<dbReference type="Gene3D" id="3.40.50.720">
    <property type="entry name" value="NAD(P)-binding Rossmann-like Domain"/>
    <property type="match status" value="2"/>
</dbReference>
<dbReference type="Proteomes" id="UP000626092">
    <property type="component" value="Unassembled WGS sequence"/>
</dbReference>
<name>A0A834H666_RHOSS</name>
<accession>A0A834H666</accession>
<dbReference type="SUPFAM" id="SSF52283">
    <property type="entry name" value="Formate/glycerate dehydrogenase catalytic domain-like"/>
    <property type="match status" value="1"/>
</dbReference>
<reference evidence="1" key="1">
    <citation type="submission" date="2019-11" db="EMBL/GenBank/DDBJ databases">
        <authorList>
            <person name="Liu Y."/>
            <person name="Hou J."/>
            <person name="Li T.-Q."/>
            <person name="Guan C.-H."/>
            <person name="Wu X."/>
            <person name="Wu H.-Z."/>
            <person name="Ling F."/>
            <person name="Zhang R."/>
            <person name="Shi X.-G."/>
            <person name="Ren J.-P."/>
            <person name="Chen E.-F."/>
            <person name="Sun J.-M."/>
        </authorList>
    </citation>
    <scope>NUCLEOTIDE SEQUENCE</scope>
    <source>
        <strain evidence="1">Adult_tree_wgs_1</strain>
        <tissue evidence="1">Leaves</tissue>
    </source>
</reference>
<organism evidence="1 2">
    <name type="scientific">Rhododendron simsii</name>
    <name type="common">Sims's rhododendron</name>
    <dbReference type="NCBI Taxonomy" id="118357"/>
    <lineage>
        <taxon>Eukaryota</taxon>
        <taxon>Viridiplantae</taxon>
        <taxon>Streptophyta</taxon>
        <taxon>Embryophyta</taxon>
        <taxon>Tracheophyta</taxon>
        <taxon>Spermatophyta</taxon>
        <taxon>Magnoliopsida</taxon>
        <taxon>eudicotyledons</taxon>
        <taxon>Gunneridae</taxon>
        <taxon>Pentapetalae</taxon>
        <taxon>asterids</taxon>
        <taxon>Ericales</taxon>
        <taxon>Ericaceae</taxon>
        <taxon>Ericoideae</taxon>
        <taxon>Rhodoreae</taxon>
        <taxon>Rhododendron</taxon>
    </lineage>
</organism>
<comment type="caution">
    <text evidence="1">The sequence shown here is derived from an EMBL/GenBank/DDBJ whole genome shotgun (WGS) entry which is preliminary data.</text>
</comment>
<gene>
    <name evidence="1" type="ORF">RHSIM_Rhsim03G0253900</name>
</gene>
<evidence type="ECO:0000313" key="2">
    <source>
        <dbReference type="Proteomes" id="UP000626092"/>
    </source>
</evidence>
<proteinExistence type="predicted"/>